<proteinExistence type="predicted"/>
<keyword evidence="1" id="KW-0812">Transmembrane</keyword>
<dbReference type="AlphaFoldDB" id="A0A1F5KI95"/>
<organism evidence="2 3">
    <name type="scientific">Candidatus Daviesbacteria bacterium RIFCSPHIGHO2_02_FULL_43_12</name>
    <dbReference type="NCBI Taxonomy" id="1797776"/>
    <lineage>
        <taxon>Bacteria</taxon>
        <taxon>Candidatus Daviesiibacteriota</taxon>
    </lineage>
</organism>
<name>A0A1F5KI95_9BACT</name>
<evidence type="ECO:0000313" key="2">
    <source>
        <dbReference type="EMBL" id="OGE40656.1"/>
    </source>
</evidence>
<keyword evidence="1" id="KW-0472">Membrane</keyword>
<dbReference type="EMBL" id="MFDD01000007">
    <property type="protein sequence ID" value="OGE40656.1"/>
    <property type="molecule type" value="Genomic_DNA"/>
</dbReference>
<reference evidence="2 3" key="1">
    <citation type="journal article" date="2016" name="Nat. Commun.">
        <title>Thousands of microbial genomes shed light on interconnected biogeochemical processes in an aquifer system.</title>
        <authorList>
            <person name="Anantharaman K."/>
            <person name="Brown C.T."/>
            <person name="Hug L.A."/>
            <person name="Sharon I."/>
            <person name="Castelle C.J."/>
            <person name="Probst A.J."/>
            <person name="Thomas B.C."/>
            <person name="Singh A."/>
            <person name="Wilkins M.J."/>
            <person name="Karaoz U."/>
            <person name="Brodie E.L."/>
            <person name="Williams K.H."/>
            <person name="Hubbard S.S."/>
            <person name="Banfield J.F."/>
        </authorList>
    </citation>
    <scope>NUCLEOTIDE SEQUENCE [LARGE SCALE GENOMIC DNA]</scope>
</reference>
<comment type="caution">
    <text evidence="2">The sequence shown here is derived from an EMBL/GenBank/DDBJ whole genome shotgun (WGS) entry which is preliminary data.</text>
</comment>
<keyword evidence="1" id="KW-1133">Transmembrane helix</keyword>
<protein>
    <submittedName>
        <fullName evidence="2">Uncharacterized protein</fullName>
    </submittedName>
</protein>
<dbReference type="Proteomes" id="UP000177328">
    <property type="component" value="Unassembled WGS sequence"/>
</dbReference>
<evidence type="ECO:0000256" key="1">
    <source>
        <dbReference type="SAM" id="Phobius"/>
    </source>
</evidence>
<gene>
    <name evidence="2" type="ORF">A3D25_05870</name>
</gene>
<sequence length="120" mass="13057">MSNFRVTLFAVAVAVVSLTAILTVIFNNKEPVYKPGVYADVDRAVNQAKLIYNQAKSLGQDLSSGPCLSNALLPGWVVDIAHNPRLPIDDLPENQCSAIREGQANHFVELDPDGKLIKVK</sequence>
<accession>A0A1F5KI95</accession>
<feature type="transmembrane region" description="Helical" evidence="1">
    <location>
        <begin position="6"/>
        <end position="26"/>
    </location>
</feature>
<evidence type="ECO:0000313" key="3">
    <source>
        <dbReference type="Proteomes" id="UP000177328"/>
    </source>
</evidence>